<gene>
    <name evidence="1" type="ordered locus">Niako_5151</name>
</gene>
<reference evidence="1 2" key="1">
    <citation type="submission" date="2011-12" db="EMBL/GenBank/DDBJ databases">
        <title>The complete genome of Niastella koreensis GR20-10.</title>
        <authorList>
            <consortium name="US DOE Joint Genome Institute (JGI-PGF)"/>
            <person name="Lucas S."/>
            <person name="Han J."/>
            <person name="Lapidus A."/>
            <person name="Bruce D."/>
            <person name="Goodwin L."/>
            <person name="Pitluck S."/>
            <person name="Peters L."/>
            <person name="Kyrpides N."/>
            <person name="Mavromatis K."/>
            <person name="Ivanova N."/>
            <person name="Mikhailova N."/>
            <person name="Davenport K."/>
            <person name="Saunders E."/>
            <person name="Detter J.C."/>
            <person name="Tapia R."/>
            <person name="Han C."/>
            <person name="Land M."/>
            <person name="Hauser L."/>
            <person name="Markowitz V."/>
            <person name="Cheng J.-F."/>
            <person name="Hugenholtz P."/>
            <person name="Woyke T."/>
            <person name="Wu D."/>
            <person name="Tindall B."/>
            <person name="Pomrenke H."/>
            <person name="Brambilla E."/>
            <person name="Klenk H.-P."/>
            <person name="Eisen J.A."/>
        </authorList>
    </citation>
    <scope>NUCLEOTIDE SEQUENCE [LARGE SCALE GENOMIC DNA]</scope>
    <source>
        <strain evidence="2">DSM 17620 / KACC 11465 / NBRC 106392 / GR20-10</strain>
    </source>
</reference>
<dbReference type="KEGG" id="nko:Niako_5151"/>
<evidence type="ECO:0008006" key="3">
    <source>
        <dbReference type="Google" id="ProtNLM"/>
    </source>
</evidence>
<dbReference type="STRING" id="700598.Niako_5151"/>
<organism evidence="1 2">
    <name type="scientific">Niastella koreensis (strain DSM 17620 / KACC 11465 / NBRC 106392 / GR20-10)</name>
    <dbReference type="NCBI Taxonomy" id="700598"/>
    <lineage>
        <taxon>Bacteria</taxon>
        <taxon>Pseudomonadati</taxon>
        <taxon>Bacteroidota</taxon>
        <taxon>Chitinophagia</taxon>
        <taxon>Chitinophagales</taxon>
        <taxon>Chitinophagaceae</taxon>
        <taxon>Niastella</taxon>
    </lineage>
</organism>
<dbReference type="eggNOG" id="COG2960">
    <property type="taxonomic scope" value="Bacteria"/>
</dbReference>
<accession>G8TB43</accession>
<evidence type="ECO:0000313" key="1">
    <source>
        <dbReference type="EMBL" id="AEW01390.1"/>
    </source>
</evidence>
<name>G8TB43_NIAKG</name>
<dbReference type="Proteomes" id="UP000005438">
    <property type="component" value="Chromosome"/>
</dbReference>
<dbReference type="SUPFAM" id="SSF56935">
    <property type="entry name" value="Porins"/>
    <property type="match status" value="1"/>
</dbReference>
<dbReference type="InterPro" id="IPR023614">
    <property type="entry name" value="Porin_dom_sf"/>
</dbReference>
<evidence type="ECO:0000313" key="2">
    <source>
        <dbReference type="Proteomes" id="UP000005438"/>
    </source>
</evidence>
<dbReference type="RefSeq" id="WP_014221301.1">
    <property type="nucleotide sequence ID" value="NC_016609.1"/>
</dbReference>
<dbReference type="Gene3D" id="2.40.160.10">
    <property type="entry name" value="Porin"/>
    <property type="match status" value="1"/>
</dbReference>
<sequence length="407" mass="44743">MRSVKILTQWVIFTFTFLVPGTIVNAQQINTTDSALLERVAALEKQVAETKPGESHFMVVGLATVGFAATTTKYQPPSGSQQVTKTNSFPDADRYEFSPMLLWRHGTKWLLEFEPSYTGGALEVNWADLCYFAAPGLTIRGGYFVLPFGIYNRRLAAGWINKLAPDPEGIDLPGTDFGVEVSGGLPLGNMKWSYAVSLTNGLQLLPDGELQPAGITDNNTKKTVCGRLALLPFSNSSLEIGISGLYGGAGDADSRLSKANSTMYGADLNYVKTITPFLINVKAQYSRITTNSQQYIKPTDSTLYTFDNKSSSAFAQISIRPVSAESNLVKNLELAFRYVNFKTPENSTWGQNYHEEDIGLDYWLSWRSVLKFTYAWTHSTSTANVSAGGVPGITDMNNLYLQFAIQL</sequence>
<proteinExistence type="predicted"/>
<dbReference type="EMBL" id="CP003178">
    <property type="protein sequence ID" value="AEW01390.1"/>
    <property type="molecule type" value="Genomic_DNA"/>
</dbReference>
<protein>
    <recommendedName>
        <fullName evidence="3">Phosphate-selective porin O and P</fullName>
    </recommendedName>
</protein>
<dbReference type="HOGENOM" id="CLU_046122_0_0_10"/>
<dbReference type="AlphaFoldDB" id="G8TB43"/>
<dbReference type="OrthoDB" id="106501at2"/>